<accession>A0A1H7Z734</accession>
<proteinExistence type="predicted"/>
<sequence>MEEDKFVPTLDNGNTCYYLLYRKSNRHFNRSFFHNWENRENKTSEAFAFCPPLCHQDGHKICIDVCITRNEGSS</sequence>
<protein>
    <submittedName>
        <fullName evidence="1">Uncharacterized protein</fullName>
    </submittedName>
</protein>
<reference evidence="1 2" key="1">
    <citation type="submission" date="2016-10" db="EMBL/GenBank/DDBJ databases">
        <authorList>
            <person name="de Groot N.N."/>
        </authorList>
    </citation>
    <scope>NUCLEOTIDE SEQUENCE [LARGE SCALE GENOMIC DNA]</scope>
    <source>
        <strain evidence="1 2">DSM 8423</strain>
    </source>
</reference>
<name>A0A1H7Z734_9BACT</name>
<organism evidence="1 2">
    <name type="scientific">Syntrophus gentianae</name>
    <dbReference type="NCBI Taxonomy" id="43775"/>
    <lineage>
        <taxon>Bacteria</taxon>
        <taxon>Pseudomonadati</taxon>
        <taxon>Thermodesulfobacteriota</taxon>
        <taxon>Syntrophia</taxon>
        <taxon>Syntrophales</taxon>
        <taxon>Syntrophaceae</taxon>
        <taxon>Syntrophus</taxon>
    </lineage>
</organism>
<gene>
    <name evidence="1" type="ORF">SAMN04489760_12056</name>
</gene>
<evidence type="ECO:0000313" key="2">
    <source>
        <dbReference type="Proteomes" id="UP000198744"/>
    </source>
</evidence>
<evidence type="ECO:0000313" key="1">
    <source>
        <dbReference type="EMBL" id="SEM53794.1"/>
    </source>
</evidence>
<keyword evidence="2" id="KW-1185">Reference proteome</keyword>
<dbReference type="Proteomes" id="UP000198744">
    <property type="component" value="Unassembled WGS sequence"/>
</dbReference>
<dbReference type="EMBL" id="FOBS01000020">
    <property type="protein sequence ID" value="SEM53794.1"/>
    <property type="molecule type" value="Genomic_DNA"/>
</dbReference>
<dbReference type="STRING" id="43775.SAMN04489760_12056"/>
<dbReference type="AlphaFoldDB" id="A0A1H7Z734"/>